<organism evidence="3 4">
    <name type="scientific">Fimbriiglobus ruber</name>
    <dbReference type="NCBI Taxonomy" id="1908690"/>
    <lineage>
        <taxon>Bacteria</taxon>
        <taxon>Pseudomonadati</taxon>
        <taxon>Planctomycetota</taxon>
        <taxon>Planctomycetia</taxon>
        <taxon>Gemmatales</taxon>
        <taxon>Gemmataceae</taxon>
        <taxon>Fimbriiglobus</taxon>
    </lineage>
</organism>
<keyword evidence="4" id="KW-1185">Reference proteome</keyword>
<feature type="transmembrane region" description="Helical" evidence="2">
    <location>
        <begin position="100"/>
        <end position="120"/>
    </location>
</feature>
<feature type="transmembrane region" description="Helical" evidence="2">
    <location>
        <begin position="7"/>
        <end position="28"/>
    </location>
</feature>
<evidence type="ECO:0000313" key="4">
    <source>
        <dbReference type="Proteomes" id="UP000214646"/>
    </source>
</evidence>
<dbReference type="Proteomes" id="UP000214646">
    <property type="component" value="Unassembled WGS sequence"/>
</dbReference>
<evidence type="ECO:0000256" key="1">
    <source>
        <dbReference type="SAM" id="MobiDB-lite"/>
    </source>
</evidence>
<comment type="caution">
    <text evidence="3">The sequence shown here is derived from an EMBL/GenBank/DDBJ whole genome shotgun (WGS) entry which is preliminary data.</text>
</comment>
<feature type="transmembrane region" description="Helical" evidence="2">
    <location>
        <begin position="73"/>
        <end position="94"/>
    </location>
</feature>
<evidence type="ECO:0000256" key="2">
    <source>
        <dbReference type="SAM" id="Phobius"/>
    </source>
</evidence>
<keyword evidence="2" id="KW-0472">Membrane</keyword>
<gene>
    <name evidence="3" type="ORF">FRUB_02098</name>
</gene>
<dbReference type="EMBL" id="NIDE01000002">
    <property type="protein sequence ID" value="OWK45767.1"/>
    <property type="molecule type" value="Genomic_DNA"/>
</dbReference>
<dbReference type="RefSeq" id="WP_088253451.1">
    <property type="nucleotide sequence ID" value="NZ_NIDE01000002.1"/>
</dbReference>
<feature type="transmembrane region" description="Helical" evidence="2">
    <location>
        <begin position="40"/>
        <end position="61"/>
    </location>
</feature>
<keyword evidence="2" id="KW-1133">Transmembrane helix</keyword>
<sequence>MRFLFELAVFGVIAGVAFAVVFSLTWAVGSPFGLESKRAALFAGVFLCFWLPAFANVHIAVSGSGGESGRERVCAGVRAFGMLVCSAVLTAPLAASGFTWSLGIPLFLAGQVFWWGSCFFEDRFRRGTHAVSTGGAAPDAEQGSVLSRGKNA</sequence>
<name>A0A225EBL6_9BACT</name>
<feature type="region of interest" description="Disordered" evidence="1">
    <location>
        <begin position="130"/>
        <end position="152"/>
    </location>
</feature>
<protein>
    <submittedName>
        <fullName evidence="3">Uncharacterized protein</fullName>
    </submittedName>
</protein>
<accession>A0A225EBL6</accession>
<reference evidence="4" key="1">
    <citation type="submission" date="2017-06" db="EMBL/GenBank/DDBJ databases">
        <title>Genome analysis of Fimbriiglobus ruber SP5, the first member of the order Planctomycetales with confirmed chitinolytic capability.</title>
        <authorList>
            <person name="Ravin N.V."/>
            <person name="Rakitin A.L."/>
            <person name="Ivanova A.A."/>
            <person name="Beletsky A.V."/>
            <person name="Kulichevskaya I.S."/>
            <person name="Mardanov A.V."/>
            <person name="Dedysh S.N."/>
        </authorList>
    </citation>
    <scope>NUCLEOTIDE SEQUENCE [LARGE SCALE GENOMIC DNA]</scope>
    <source>
        <strain evidence="4">SP5</strain>
    </source>
</reference>
<dbReference type="AlphaFoldDB" id="A0A225EBL6"/>
<keyword evidence="2" id="KW-0812">Transmembrane</keyword>
<evidence type="ECO:0000313" key="3">
    <source>
        <dbReference type="EMBL" id="OWK45767.1"/>
    </source>
</evidence>
<proteinExistence type="predicted"/>